<sequence>MKAVFAGTVLADADESELVLLEGDYYFPPAIVHPAALVEGAAFDAEDDRGPRHYLSAVVDGEKHADIAWSYPEPSQAAIARAGADFTDFVAFGPEVEVRS</sequence>
<gene>
    <name evidence="2" type="ORF">DY023_06455</name>
</gene>
<dbReference type="InterPro" id="IPR038694">
    <property type="entry name" value="DUF427_sf"/>
</dbReference>
<keyword evidence="3" id="KW-1185">Reference proteome</keyword>
<reference evidence="2 3" key="1">
    <citation type="submission" date="2018-08" db="EMBL/GenBank/DDBJ databases">
        <title>Isolation, diversity and antifungal activity of Actinobacteria from cow dung.</title>
        <authorList>
            <person name="Ling L."/>
        </authorList>
    </citation>
    <scope>NUCLEOTIDE SEQUENCE [LARGE SCALE GENOMIC DNA]</scope>
    <source>
        <strain evidence="2 3">NEAU-LLE</strain>
    </source>
</reference>
<dbReference type="InterPro" id="IPR007361">
    <property type="entry name" value="DUF427"/>
</dbReference>
<dbReference type="AlphaFoldDB" id="A0A371NWE4"/>
<proteinExistence type="predicted"/>
<accession>A0A371NWE4</accession>
<evidence type="ECO:0000259" key="1">
    <source>
        <dbReference type="Pfam" id="PF04248"/>
    </source>
</evidence>
<dbReference type="EMBL" id="QUAB01000035">
    <property type="protein sequence ID" value="REJ06415.1"/>
    <property type="molecule type" value="Genomic_DNA"/>
</dbReference>
<evidence type="ECO:0000313" key="2">
    <source>
        <dbReference type="EMBL" id="REJ06415.1"/>
    </source>
</evidence>
<evidence type="ECO:0000313" key="3">
    <source>
        <dbReference type="Proteomes" id="UP000262172"/>
    </source>
</evidence>
<dbReference type="OrthoDB" id="9815163at2"/>
<dbReference type="Pfam" id="PF04248">
    <property type="entry name" value="NTP_transf_9"/>
    <property type="match status" value="1"/>
</dbReference>
<feature type="domain" description="DUF427" evidence="1">
    <location>
        <begin position="1"/>
        <end position="92"/>
    </location>
</feature>
<organism evidence="2 3">
    <name type="scientific">Microbacterium bovistercoris</name>
    <dbReference type="NCBI Taxonomy" id="2293570"/>
    <lineage>
        <taxon>Bacteria</taxon>
        <taxon>Bacillati</taxon>
        <taxon>Actinomycetota</taxon>
        <taxon>Actinomycetes</taxon>
        <taxon>Micrococcales</taxon>
        <taxon>Microbacteriaceae</taxon>
        <taxon>Microbacterium</taxon>
    </lineage>
</organism>
<comment type="caution">
    <text evidence="2">The sequence shown here is derived from an EMBL/GenBank/DDBJ whole genome shotgun (WGS) entry which is preliminary data.</text>
</comment>
<name>A0A371NWE4_9MICO</name>
<dbReference type="Proteomes" id="UP000262172">
    <property type="component" value="Unassembled WGS sequence"/>
</dbReference>
<protein>
    <submittedName>
        <fullName evidence="2">DUF427 domain-containing protein</fullName>
    </submittedName>
</protein>
<dbReference type="Gene3D" id="2.170.150.40">
    <property type="entry name" value="Domain of unknown function (DUF427)"/>
    <property type="match status" value="1"/>
</dbReference>
<dbReference type="RefSeq" id="WP_116241524.1">
    <property type="nucleotide sequence ID" value="NZ_QUAB01000035.1"/>
</dbReference>